<dbReference type="Proteomes" id="UP000803844">
    <property type="component" value="Unassembled WGS sequence"/>
</dbReference>
<gene>
    <name evidence="2" type="ORF">M406DRAFT_328256</name>
</gene>
<feature type="region of interest" description="Disordered" evidence="1">
    <location>
        <begin position="435"/>
        <end position="502"/>
    </location>
</feature>
<proteinExistence type="predicted"/>
<reference evidence="2" key="1">
    <citation type="journal article" date="2020" name="Phytopathology">
        <title>Genome sequence of the chestnut blight fungus Cryphonectria parasitica EP155: A fundamental resource for an archetypical invasive plant pathogen.</title>
        <authorList>
            <person name="Crouch J.A."/>
            <person name="Dawe A."/>
            <person name="Aerts A."/>
            <person name="Barry K."/>
            <person name="Churchill A.C.L."/>
            <person name="Grimwood J."/>
            <person name="Hillman B."/>
            <person name="Milgroom M.G."/>
            <person name="Pangilinan J."/>
            <person name="Smith M."/>
            <person name="Salamov A."/>
            <person name="Schmutz J."/>
            <person name="Yadav J."/>
            <person name="Grigoriev I.V."/>
            <person name="Nuss D."/>
        </authorList>
    </citation>
    <scope>NUCLEOTIDE SEQUENCE</scope>
    <source>
        <strain evidence="2">EP155</strain>
    </source>
</reference>
<evidence type="ECO:0000256" key="1">
    <source>
        <dbReference type="SAM" id="MobiDB-lite"/>
    </source>
</evidence>
<evidence type="ECO:0000313" key="2">
    <source>
        <dbReference type="EMBL" id="KAF3767160.1"/>
    </source>
</evidence>
<name>A0A9P4Y6T5_CRYP1</name>
<dbReference type="InterPro" id="IPR018606">
    <property type="entry name" value="Arb1"/>
</dbReference>
<comment type="caution">
    <text evidence="2">The sequence shown here is derived from an EMBL/GenBank/DDBJ whole genome shotgun (WGS) entry which is preliminary data.</text>
</comment>
<keyword evidence="3" id="KW-1185">Reference proteome</keyword>
<dbReference type="GO" id="GO:0031047">
    <property type="term" value="P:regulatory ncRNA-mediated gene silencing"/>
    <property type="evidence" value="ECO:0007669"/>
    <property type="project" value="InterPro"/>
</dbReference>
<dbReference type="EMBL" id="MU032346">
    <property type="protein sequence ID" value="KAF3767160.1"/>
    <property type="molecule type" value="Genomic_DNA"/>
</dbReference>
<dbReference type="RefSeq" id="XP_040778121.1">
    <property type="nucleotide sequence ID" value="XM_040920309.1"/>
</dbReference>
<dbReference type="OrthoDB" id="435402at2759"/>
<organism evidence="2 3">
    <name type="scientific">Cryphonectria parasitica (strain ATCC 38755 / EP155)</name>
    <dbReference type="NCBI Taxonomy" id="660469"/>
    <lineage>
        <taxon>Eukaryota</taxon>
        <taxon>Fungi</taxon>
        <taxon>Dikarya</taxon>
        <taxon>Ascomycota</taxon>
        <taxon>Pezizomycotina</taxon>
        <taxon>Sordariomycetes</taxon>
        <taxon>Sordariomycetidae</taxon>
        <taxon>Diaporthales</taxon>
        <taxon>Cryphonectriaceae</taxon>
        <taxon>Cryphonectria-Endothia species complex</taxon>
        <taxon>Cryphonectria</taxon>
    </lineage>
</organism>
<dbReference type="GO" id="GO:0033167">
    <property type="term" value="C:ARC complex"/>
    <property type="evidence" value="ECO:0007669"/>
    <property type="project" value="InterPro"/>
</dbReference>
<dbReference type="Pfam" id="PF09692">
    <property type="entry name" value="Arb1"/>
    <property type="match status" value="1"/>
</dbReference>
<sequence>MAPQPTLKRGETALVKNRGSGFEDGFADPPMTPAEYAIEKEIYDPPFHERIEECIQRFVARRRLTQDRNVLFQKYLALGGIESAQRQFTGTADLVKEWKNDDYTADEIRAFTANNFVSDDSGAKGKWFDPYYPEHWDVDFAGVVAGFLGSYLPEQGGPNTPQISLAADTVLNFLKYVRHHDVCPEYDENLAEATHICELALTELPHIAAAGYKMPGDFNLACRILFYSSGKPINKHENIGLEDQSLVMYEDKKFVRSSGEMVKLPGSINNMVFAPADFDAESVFKTTVVLHEPDLVGRVLEMDTKPLHLIDTFQNSYEVRDIVFADPSIANLYGGLPAHSSSTRPITPTGYMVLHPIIIEDGWDKRPTHASGRASNSEKPVSVYMEHVVLEHLTVGMKMRLAICELDIGIQFIKDVIDVLPSFYVFLPQSLMLDWKPPRPETRPPPSADDPDVADRREQEGLEREERETVKEQRKVDPDLDQQMREVEDAQALQKAMERARI</sequence>
<accession>A0A9P4Y6T5</accession>
<dbReference type="AlphaFoldDB" id="A0A9P4Y6T5"/>
<protein>
    <submittedName>
        <fullName evidence="2">Uncharacterized protein</fullName>
    </submittedName>
</protein>
<dbReference type="GeneID" id="63837438"/>
<evidence type="ECO:0000313" key="3">
    <source>
        <dbReference type="Proteomes" id="UP000803844"/>
    </source>
</evidence>
<feature type="compositionally biased region" description="Basic and acidic residues" evidence="1">
    <location>
        <begin position="453"/>
        <end position="488"/>
    </location>
</feature>